<protein>
    <submittedName>
        <fullName evidence="1">Uncharacterized protein</fullName>
    </submittedName>
</protein>
<name>A0A0A9DWL5_ARUDO</name>
<evidence type="ECO:0000313" key="1">
    <source>
        <dbReference type="EMBL" id="JAD92974.1"/>
    </source>
</evidence>
<dbReference type="AlphaFoldDB" id="A0A0A9DWL5"/>
<organism evidence="1">
    <name type="scientific">Arundo donax</name>
    <name type="common">Giant reed</name>
    <name type="synonym">Donax arundinaceus</name>
    <dbReference type="NCBI Taxonomy" id="35708"/>
    <lineage>
        <taxon>Eukaryota</taxon>
        <taxon>Viridiplantae</taxon>
        <taxon>Streptophyta</taxon>
        <taxon>Embryophyta</taxon>
        <taxon>Tracheophyta</taxon>
        <taxon>Spermatophyta</taxon>
        <taxon>Magnoliopsida</taxon>
        <taxon>Liliopsida</taxon>
        <taxon>Poales</taxon>
        <taxon>Poaceae</taxon>
        <taxon>PACMAD clade</taxon>
        <taxon>Arundinoideae</taxon>
        <taxon>Arundineae</taxon>
        <taxon>Arundo</taxon>
    </lineage>
</organism>
<sequence>MSQFSKTMCDGLSSMM</sequence>
<reference evidence="1" key="2">
    <citation type="journal article" date="2015" name="Data Brief">
        <title>Shoot transcriptome of the giant reed, Arundo donax.</title>
        <authorList>
            <person name="Barrero R.A."/>
            <person name="Guerrero F.D."/>
            <person name="Moolhuijzen P."/>
            <person name="Goolsby J.A."/>
            <person name="Tidwell J."/>
            <person name="Bellgard S.E."/>
            <person name="Bellgard M.I."/>
        </authorList>
    </citation>
    <scope>NUCLEOTIDE SEQUENCE</scope>
    <source>
        <tissue evidence="1">Shoot tissue taken approximately 20 cm above the soil surface</tissue>
    </source>
</reference>
<dbReference type="EMBL" id="GBRH01204921">
    <property type="protein sequence ID" value="JAD92974.1"/>
    <property type="molecule type" value="Transcribed_RNA"/>
</dbReference>
<proteinExistence type="predicted"/>
<reference evidence="1" key="1">
    <citation type="submission" date="2014-09" db="EMBL/GenBank/DDBJ databases">
        <authorList>
            <person name="Magalhaes I.L.F."/>
            <person name="Oliveira U."/>
            <person name="Santos F.R."/>
            <person name="Vidigal T.H.D.A."/>
            <person name="Brescovit A.D."/>
            <person name="Santos A.J."/>
        </authorList>
    </citation>
    <scope>NUCLEOTIDE SEQUENCE</scope>
    <source>
        <tissue evidence="1">Shoot tissue taken approximately 20 cm above the soil surface</tissue>
    </source>
</reference>
<accession>A0A0A9DWL5</accession>